<gene>
    <name evidence="3" type="ORF">IE077_004497</name>
</gene>
<dbReference type="SUPFAM" id="SSF54001">
    <property type="entry name" value="Cysteine proteinases"/>
    <property type="match status" value="1"/>
</dbReference>
<dbReference type="EMBL" id="JADAQX010000393">
    <property type="protein sequence ID" value="KAF8820409.1"/>
    <property type="molecule type" value="Genomic_DNA"/>
</dbReference>
<reference evidence="3 4" key="1">
    <citation type="journal article" date="2020" name="bioRxiv">
        <title>Metabolic contributions of an alphaproteobacterial endosymbiont in the apicomplexan Cardiosporidium cionae.</title>
        <authorList>
            <person name="Hunter E.S."/>
            <person name="Paight C.J."/>
            <person name="Lane C.E."/>
        </authorList>
    </citation>
    <scope>NUCLEOTIDE SEQUENCE [LARGE SCALE GENOMIC DNA]</scope>
    <source>
        <strain evidence="3">ESH_2018</strain>
    </source>
</reference>
<dbReference type="GO" id="GO:0008233">
    <property type="term" value="F:peptidase activity"/>
    <property type="evidence" value="ECO:0007669"/>
    <property type="project" value="UniProtKB-KW"/>
</dbReference>
<proteinExistence type="predicted"/>
<evidence type="ECO:0000313" key="4">
    <source>
        <dbReference type="Proteomes" id="UP000823046"/>
    </source>
</evidence>
<dbReference type="PROSITE" id="PS50802">
    <property type="entry name" value="OTU"/>
    <property type="match status" value="1"/>
</dbReference>
<evidence type="ECO:0000256" key="1">
    <source>
        <dbReference type="SAM" id="MobiDB-lite"/>
    </source>
</evidence>
<accession>A0ABQ7J902</accession>
<organism evidence="3 4">
    <name type="scientific">Cardiosporidium cionae</name>
    <dbReference type="NCBI Taxonomy" id="476202"/>
    <lineage>
        <taxon>Eukaryota</taxon>
        <taxon>Sar</taxon>
        <taxon>Alveolata</taxon>
        <taxon>Apicomplexa</taxon>
        <taxon>Aconoidasida</taxon>
        <taxon>Nephromycida</taxon>
        <taxon>Cardiosporidium</taxon>
    </lineage>
</organism>
<feature type="compositionally biased region" description="Basic and acidic residues" evidence="1">
    <location>
        <begin position="145"/>
        <end position="156"/>
    </location>
</feature>
<keyword evidence="3" id="KW-0645">Protease</keyword>
<dbReference type="PANTHER" id="PTHR12419">
    <property type="entry name" value="OTU DOMAIN CONTAINING PROTEIN"/>
    <property type="match status" value="1"/>
</dbReference>
<keyword evidence="4" id="KW-1185">Reference proteome</keyword>
<comment type="caution">
    <text evidence="3">The sequence shown here is derived from an EMBL/GenBank/DDBJ whole genome shotgun (WGS) entry which is preliminary data.</text>
</comment>
<feature type="region of interest" description="Disordered" evidence="1">
    <location>
        <begin position="145"/>
        <end position="172"/>
    </location>
</feature>
<feature type="region of interest" description="Disordered" evidence="1">
    <location>
        <begin position="189"/>
        <end position="209"/>
    </location>
</feature>
<dbReference type="Pfam" id="PF02338">
    <property type="entry name" value="OTU"/>
    <property type="match status" value="1"/>
</dbReference>
<evidence type="ECO:0000259" key="2">
    <source>
        <dbReference type="PROSITE" id="PS50802"/>
    </source>
</evidence>
<dbReference type="GO" id="GO:0006508">
    <property type="term" value="P:proteolysis"/>
    <property type="evidence" value="ECO:0007669"/>
    <property type="project" value="UniProtKB-KW"/>
</dbReference>
<dbReference type="PANTHER" id="PTHR12419:SF11">
    <property type="entry name" value="OTU DOMAIN-CONTAINING PROTEIN DDB_G0284757"/>
    <property type="match status" value="1"/>
</dbReference>
<dbReference type="InterPro" id="IPR038765">
    <property type="entry name" value="Papain-like_cys_pep_sf"/>
</dbReference>
<evidence type="ECO:0000313" key="3">
    <source>
        <dbReference type="EMBL" id="KAF8820409.1"/>
    </source>
</evidence>
<dbReference type="Gene3D" id="3.90.70.80">
    <property type="match status" value="1"/>
</dbReference>
<dbReference type="InterPro" id="IPR003323">
    <property type="entry name" value="OTU_dom"/>
</dbReference>
<feature type="domain" description="OTU" evidence="2">
    <location>
        <begin position="228"/>
        <end position="358"/>
    </location>
</feature>
<name>A0ABQ7J902_9APIC</name>
<dbReference type="InterPro" id="IPR050704">
    <property type="entry name" value="Peptidase_C85-like"/>
</dbReference>
<feature type="compositionally biased region" description="Basic residues" evidence="1">
    <location>
        <begin position="196"/>
        <end position="206"/>
    </location>
</feature>
<keyword evidence="3" id="KW-0378">Hydrolase</keyword>
<protein>
    <submittedName>
        <fullName evidence="3">OTU family cysteine protease</fullName>
    </submittedName>
</protein>
<dbReference type="Proteomes" id="UP000823046">
    <property type="component" value="Unassembled WGS sequence"/>
</dbReference>
<sequence length="390" mass="44426">MGASCASPRNAYIPLSNSPSQSIRGHSQVILQDSKTGTPAALVSRKRMIFVLSPVTRVTALSPVIRRMTPTDTDIIDRLMEYLRPLYFNLLLENMHVMKRAIYEKNPKLQVAESKSLKRMIKQKGSIFPDYWKVYDNTETATKETVEAASKKRDESGENPAETPVERQEPEGGQQEVIDIFAEISQPALPASRSTSKAKKKKKKPRKESDNYLRQVELLKERLTLFQFRKINVKDDGNCLFRAASWNLFGTESSHRFVRKCAVERMKTHPDDFQIFFSSDSNDFSNYLRQLSLAGNWGDELCIRAIADAFSCTMHILTTTPDNWYWRYDPANCDRDRVLRHLFLTYISPSQYDAFYVMFDESAPASNVLTPAPNVLTPAPNESEGSVSPQ</sequence>
<dbReference type="CDD" id="cd22751">
    <property type="entry name" value="OTU_plant_OTU9-like"/>
    <property type="match status" value="1"/>
</dbReference>